<dbReference type="Pfam" id="PF00149">
    <property type="entry name" value="Metallophos"/>
    <property type="match status" value="1"/>
</dbReference>
<comment type="caution">
    <text evidence="4">The sequence shown here is derived from an EMBL/GenBank/DDBJ whole genome shotgun (WGS) entry which is preliminary data.</text>
</comment>
<accession>A0A9K3M5N0</accession>
<feature type="signal peptide" evidence="2">
    <location>
        <begin position="1"/>
        <end position="25"/>
    </location>
</feature>
<keyword evidence="1" id="KW-1133">Transmembrane helix</keyword>
<dbReference type="PANTHER" id="PTHR42254:SF1">
    <property type="entry name" value="CALCINEURIN-LIKE PHOSPHOESTERASE DOMAIN-CONTAINING PROTEIN"/>
    <property type="match status" value="1"/>
</dbReference>
<proteinExistence type="predicted"/>
<gene>
    <name evidence="4" type="ORF">IV203_013243</name>
</gene>
<reference evidence="4" key="1">
    <citation type="journal article" date="2021" name="Sci. Rep.">
        <title>Diploid genomic architecture of Nitzschia inconspicua, an elite biomass production diatom.</title>
        <authorList>
            <person name="Oliver A."/>
            <person name="Podell S."/>
            <person name="Pinowska A."/>
            <person name="Traller J.C."/>
            <person name="Smith S.R."/>
            <person name="McClure R."/>
            <person name="Beliaev A."/>
            <person name="Bohutskyi P."/>
            <person name="Hill E.A."/>
            <person name="Rabines A."/>
            <person name="Zheng H."/>
            <person name="Allen L.Z."/>
            <person name="Kuo A."/>
            <person name="Grigoriev I.V."/>
            <person name="Allen A.E."/>
            <person name="Hazlebeck D."/>
            <person name="Allen E.E."/>
        </authorList>
    </citation>
    <scope>NUCLEOTIDE SEQUENCE</scope>
    <source>
        <strain evidence="4">Hildebrandi</strain>
    </source>
</reference>
<evidence type="ECO:0000256" key="1">
    <source>
        <dbReference type="SAM" id="Phobius"/>
    </source>
</evidence>
<evidence type="ECO:0000259" key="3">
    <source>
        <dbReference type="Pfam" id="PF00149"/>
    </source>
</evidence>
<evidence type="ECO:0000313" key="4">
    <source>
        <dbReference type="EMBL" id="KAG7374148.1"/>
    </source>
</evidence>
<evidence type="ECO:0000313" key="5">
    <source>
        <dbReference type="Proteomes" id="UP000693970"/>
    </source>
</evidence>
<organism evidence="4 5">
    <name type="scientific">Nitzschia inconspicua</name>
    <dbReference type="NCBI Taxonomy" id="303405"/>
    <lineage>
        <taxon>Eukaryota</taxon>
        <taxon>Sar</taxon>
        <taxon>Stramenopiles</taxon>
        <taxon>Ochrophyta</taxon>
        <taxon>Bacillariophyta</taxon>
        <taxon>Bacillariophyceae</taxon>
        <taxon>Bacillariophycidae</taxon>
        <taxon>Bacillariales</taxon>
        <taxon>Bacillariaceae</taxon>
        <taxon>Nitzschia</taxon>
    </lineage>
</organism>
<reference evidence="4" key="2">
    <citation type="submission" date="2021-04" db="EMBL/GenBank/DDBJ databases">
        <authorList>
            <person name="Podell S."/>
        </authorList>
    </citation>
    <scope>NUCLEOTIDE SEQUENCE</scope>
    <source>
        <strain evidence="4">Hildebrandi</strain>
    </source>
</reference>
<keyword evidence="1" id="KW-0812">Transmembrane</keyword>
<feature type="transmembrane region" description="Helical" evidence="1">
    <location>
        <begin position="114"/>
        <end position="138"/>
    </location>
</feature>
<feature type="chain" id="PRO_5039913758" evidence="2">
    <location>
        <begin position="26"/>
        <end position="839"/>
    </location>
</feature>
<feature type="domain" description="Calcineurin-like phosphoesterase" evidence="3">
    <location>
        <begin position="317"/>
        <end position="404"/>
    </location>
</feature>
<feature type="transmembrane region" description="Helical" evidence="1">
    <location>
        <begin position="150"/>
        <end position="172"/>
    </location>
</feature>
<dbReference type="AlphaFoldDB" id="A0A9K3M5N0"/>
<dbReference type="GO" id="GO:0016787">
    <property type="term" value="F:hydrolase activity"/>
    <property type="evidence" value="ECO:0007669"/>
    <property type="project" value="InterPro"/>
</dbReference>
<evidence type="ECO:0000256" key="2">
    <source>
        <dbReference type="SAM" id="SignalP"/>
    </source>
</evidence>
<keyword evidence="1" id="KW-0472">Membrane</keyword>
<keyword evidence="5" id="KW-1185">Reference proteome</keyword>
<dbReference type="PANTHER" id="PTHR42254">
    <property type="entry name" value="METALLOPHOS DOMAIN-CONTAINING PROTEIN"/>
    <property type="match status" value="1"/>
</dbReference>
<protein>
    <submittedName>
        <fullName evidence="4">Calcineurin-like phosphoesterase</fullName>
    </submittedName>
</protein>
<dbReference type="Proteomes" id="UP000693970">
    <property type="component" value="Unassembled WGS sequence"/>
</dbReference>
<sequence>MFDRITSFATLLCVWWLMAMPRCCSFSPRTHPILTLNRQDPQIRLAECRKQIVVWGAESPEEEPPIGKSTKMSLEEKMKSWEASEEEIKAATLGGVVPKSMSGDNKERSGAFDVGLYIAFPIMVITGLLFALFPFIMGNLDVDSVGPPPTWVFLFALVWNGLYEMPFVRSFFHSYQRRYFFQGVLPIRTLECRLKPTRYIGSVPFVRGGAFRDSAERPLFHQTRDAASTNLRAVSVDSPEFQNFLAEHDNIQLSYITDIEGDKAYLDRYVQTSKVLTFTKRTPTSTISIFQRRAIDADDNDLPYIFPYDHCIDFLDSNSMLVFGGDLWDKGGFDLYVSRQLLDLKRRYPHRVFWVLGNRDINKLRMMQELGMPDPNFKKPVRVPYHPGLTWFRGSGRVGDPKGELPSMDPGERLKWILGHTMGSPDAMEHRRQELAWEASFSSNTPLSEIKISDDEVVRSYQESCHPRGEMGLFLWHALLAARVGPVLFVHGSLPLTTEVMENAKNESRSLWDDLTFALPWLEKTKQGNDHQATISIEQWMDALNQFCHDNLERWRHDIAKLEKSRDELEEKGIDYYDVQTKQSAKKSIWAYRGGYGNGPPYSDLIQYGMGMTSDGKKNPTVVYNSFTPEGMPNSFLPAEKREEKTESDVAKCTREFFARSSIQLILTGHKPQGDSPSPIRVDDSSWVICADTSYSGDTIWWDGVNDERNEMGLNPTSRSNLGRGNSLSFRGEVAVSEVLISLSRNGTSLDSVKYHGKLSDGTEYESLNLLEADSLQTTLGQVAPEHMVPDTLDSPHQGRWWTKNIFSDGSQLFHAGEGFNVWNYVVMQKKGETVSPTN</sequence>
<dbReference type="OrthoDB" id="426586at2759"/>
<keyword evidence="2" id="KW-0732">Signal</keyword>
<dbReference type="InterPro" id="IPR004843">
    <property type="entry name" value="Calcineurin-like_PHP"/>
</dbReference>
<name>A0A9K3M5N0_9STRA</name>
<dbReference type="EMBL" id="JAGRRH010000001">
    <property type="protein sequence ID" value="KAG7374148.1"/>
    <property type="molecule type" value="Genomic_DNA"/>
</dbReference>